<reference evidence="10" key="1">
    <citation type="submission" date="2013-03" db="EMBL/GenBank/DDBJ databases">
        <title>The Genome Sequence of Anopheles dirus WRAIR2.</title>
        <authorList>
            <consortium name="The Broad Institute Genomics Platform"/>
            <person name="Neafsey D.E."/>
            <person name="Walton C."/>
            <person name="Walker B."/>
            <person name="Young S.K."/>
            <person name="Zeng Q."/>
            <person name="Gargeya S."/>
            <person name="Fitzgerald M."/>
            <person name="Haas B."/>
            <person name="Abouelleil A."/>
            <person name="Allen A.W."/>
            <person name="Alvarado L."/>
            <person name="Arachchi H.M."/>
            <person name="Berlin A.M."/>
            <person name="Chapman S.B."/>
            <person name="Gainer-Dewar J."/>
            <person name="Goldberg J."/>
            <person name="Griggs A."/>
            <person name="Gujja S."/>
            <person name="Hansen M."/>
            <person name="Howarth C."/>
            <person name="Imamovic A."/>
            <person name="Ireland A."/>
            <person name="Larimer J."/>
            <person name="McCowan C."/>
            <person name="Murphy C."/>
            <person name="Pearson M."/>
            <person name="Poon T.W."/>
            <person name="Priest M."/>
            <person name="Roberts A."/>
            <person name="Saif S."/>
            <person name="Shea T."/>
            <person name="Sisk P."/>
            <person name="Sykes S."/>
            <person name="Wortman J."/>
            <person name="Nusbaum C."/>
            <person name="Birren B."/>
        </authorList>
    </citation>
    <scope>NUCLEOTIDE SEQUENCE [LARGE SCALE GENOMIC DNA]</scope>
    <source>
        <strain evidence="10">WRAIR2</strain>
    </source>
</reference>
<dbReference type="PIRSF" id="PIRSF000332">
    <property type="entry name" value="FMO"/>
    <property type="match status" value="1"/>
</dbReference>
<dbReference type="EC" id="1.-.-.-" evidence="8"/>
<dbReference type="Proteomes" id="UP000075884">
    <property type="component" value="Unassembled WGS sequence"/>
</dbReference>
<keyword evidence="3 8" id="KW-0285">Flavoprotein</keyword>
<dbReference type="VEuPathDB" id="VectorBase:ADIR011631"/>
<evidence type="ECO:0000256" key="2">
    <source>
        <dbReference type="ARBA" id="ARBA00009183"/>
    </source>
</evidence>
<accession>A0A182NVD0</accession>
<dbReference type="Pfam" id="PF00743">
    <property type="entry name" value="FMO-like"/>
    <property type="match status" value="2"/>
</dbReference>
<dbReference type="EnsemblMetazoa" id="ADIR011631-RA">
    <property type="protein sequence ID" value="ADIR011631-PA"/>
    <property type="gene ID" value="ADIR011631"/>
</dbReference>
<dbReference type="InterPro" id="IPR050346">
    <property type="entry name" value="FMO-like"/>
</dbReference>
<dbReference type="InterPro" id="IPR020946">
    <property type="entry name" value="Flavin_mOase-like"/>
</dbReference>
<evidence type="ECO:0000256" key="1">
    <source>
        <dbReference type="ARBA" id="ARBA00001974"/>
    </source>
</evidence>
<keyword evidence="5" id="KW-0521">NADP</keyword>
<dbReference type="SUPFAM" id="SSF51905">
    <property type="entry name" value="FAD/NAD(P)-binding domain"/>
    <property type="match status" value="2"/>
</dbReference>
<dbReference type="Gene3D" id="3.50.50.60">
    <property type="entry name" value="FAD/NAD(P)-binding domain"/>
    <property type="match status" value="2"/>
</dbReference>
<evidence type="ECO:0000313" key="9">
    <source>
        <dbReference type="EnsemblMetazoa" id="ADIR011631-PA"/>
    </source>
</evidence>
<protein>
    <recommendedName>
        <fullName evidence="8">Flavin-containing monooxygenase</fullName>
        <ecNumber evidence="8">1.-.-.-</ecNumber>
    </recommendedName>
</protein>
<evidence type="ECO:0000256" key="5">
    <source>
        <dbReference type="ARBA" id="ARBA00022857"/>
    </source>
</evidence>
<dbReference type="PANTHER" id="PTHR23023">
    <property type="entry name" value="DIMETHYLANILINE MONOOXYGENASE"/>
    <property type="match status" value="1"/>
</dbReference>
<dbReference type="PRINTS" id="PR00370">
    <property type="entry name" value="FMOXYGENASE"/>
</dbReference>
<evidence type="ECO:0000256" key="4">
    <source>
        <dbReference type="ARBA" id="ARBA00022827"/>
    </source>
</evidence>
<keyword evidence="4 8" id="KW-0274">FAD</keyword>
<evidence type="ECO:0000256" key="7">
    <source>
        <dbReference type="ARBA" id="ARBA00023033"/>
    </source>
</evidence>
<dbReference type="InterPro" id="IPR036188">
    <property type="entry name" value="FAD/NAD-bd_sf"/>
</dbReference>
<evidence type="ECO:0000313" key="10">
    <source>
        <dbReference type="Proteomes" id="UP000075884"/>
    </source>
</evidence>
<proteinExistence type="inferred from homology"/>
<name>A0A182NVD0_9DIPT</name>
<dbReference type="STRING" id="7168.A0A182NVD0"/>
<sequence length="433" mass="49690">MQKRYCIIGAGSSGICAAKAVLDAGGHSTIYERSHQIGGTWVYTDEVGTDRYGLPVHTSMYQGLKTNLPKEIMGFPDFEMPAQDASYVRSDEVLQFIRDYSDHYGVTERIAFEHLVEEVKPAPDGFDAWIVTVRRLTDGTVVTETFDFVLVCNGHYHTPHRPAYPGIEQFRGKQLHSHDYRNADIFRDQAILVIGAGPSGTDLTLEAAKTAKTVFFSHHVHEKLKQLVFPSNVLQVPDVRRIHQDEVEFVDGSIYPVSVIFFCTGYRYSFPFLHPECGVEVDDNWVKPLYKHVLNVTRPTMAFIGLPFYVCATLMFDLQARFCMAFYSGRLPMPDQQEMIVDHEREMNERWCKGLQKRQAHMMGTEYQGQYYDALAKRAQIAPIPKVMTDVHIDSGKRKKEDLQNYRNDVYRIVDEQTYVKCYISDLDHQSRI</sequence>
<dbReference type="GO" id="GO:0050661">
    <property type="term" value="F:NADP binding"/>
    <property type="evidence" value="ECO:0007669"/>
    <property type="project" value="InterPro"/>
</dbReference>
<keyword evidence="10" id="KW-1185">Reference proteome</keyword>
<keyword evidence="6 8" id="KW-0560">Oxidoreductase</keyword>
<evidence type="ECO:0000256" key="8">
    <source>
        <dbReference type="RuleBase" id="RU361177"/>
    </source>
</evidence>
<evidence type="ECO:0000256" key="6">
    <source>
        <dbReference type="ARBA" id="ARBA00023002"/>
    </source>
</evidence>
<dbReference type="InterPro" id="IPR000960">
    <property type="entry name" value="Flavin_mOase"/>
</dbReference>
<keyword evidence="7 8" id="KW-0503">Monooxygenase</keyword>
<dbReference type="FunFam" id="3.50.50.60:FF:000138">
    <property type="entry name" value="Flavin-containing monooxygenase"/>
    <property type="match status" value="1"/>
</dbReference>
<dbReference type="GO" id="GO:0050660">
    <property type="term" value="F:flavin adenine dinucleotide binding"/>
    <property type="evidence" value="ECO:0007669"/>
    <property type="project" value="InterPro"/>
</dbReference>
<evidence type="ECO:0000256" key="3">
    <source>
        <dbReference type="ARBA" id="ARBA00022630"/>
    </source>
</evidence>
<dbReference type="AlphaFoldDB" id="A0A182NVD0"/>
<comment type="similarity">
    <text evidence="2 8">Belongs to the FMO family.</text>
</comment>
<dbReference type="GO" id="GO:0004499">
    <property type="term" value="F:N,N-dimethylaniline monooxygenase activity"/>
    <property type="evidence" value="ECO:0007669"/>
    <property type="project" value="InterPro"/>
</dbReference>
<comment type="cofactor">
    <cofactor evidence="1 8">
        <name>FAD</name>
        <dbReference type="ChEBI" id="CHEBI:57692"/>
    </cofactor>
</comment>
<organism evidence="9 10">
    <name type="scientific">Anopheles dirus</name>
    <dbReference type="NCBI Taxonomy" id="7168"/>
    <lineage>
        <taxon>Eukaryota</taxon>
        <taxon>Metazoa</taxon>
        <taxon>Ecdysozoa</taxon>
        <taxon>Arthropoda</taxon>
        <taxon>Hexapoda</taxon>
        <taxon>Insecta</taxon>
        <taxon>Pterygota</taxon>
        <taxon>Neoptera</taxon>
        <taxon>Endopterygota</taxon>
        <taxon>Diptera</taxon>
        <taxon>Nematocera</taxon>
        <taxon>Culicoidea</taxon>
        <taxon>Culicidae</taxon>
        <taxon>Anophelinae</taxon>
        <taxon>Anopheles</taxon>
    </lineage>
</organism>
<reference evidence="9" key="2">
    <citation type="submission" date="2020-05" db="UniProtKB">
        <authorList>
            <consortium name="EnsemblMetazoa"/>
        </authorList>
    </citation>
    <scope>IDENTIFICATION</scope>
    <source>
        <strain evidence="9">WRAIR2</strain>
    </source>
</reference>